<keyword evidence="4" id="KW-0804">Transcription</keyword>
<dbReference type="Gene3D" id="1.10.10.10">
    <property type="entry name" value="Winged helix-like DNA-binding domain superfamily/Winged helix DNA-binding domain"/>
    <property type="match status" value="1"/>
</dbReference>
<dbReference type="InterPro" id="IPR036390">
    <property type="entry name" value="WH_DNA-bd_sf"/>
</dbReference>
<name>A0A2N4U492_9BURK</name>
<dbReference type="Proteomes" id="UP000234190">
    <property type="component" value="Unassembled WGS sequence"/>
</dbReference>
<keyword evidence="2" id="KW-0805">Transcription regulation</keyword>
<dbReference type="PROSITE" id="PS50931">
    <property type="entry name" value="HTH_LYSR"/>
    <property type="match status" value="1"/>
</dbReference>
<feature type="region of interest" description="Disordered" evidence="5">
    <location>
        <begin position="291"/>
        <end position="314"/>
    </location>
</feature>
<dbReference type="InterPro" id="IPR005119">
    <property type="entry name" value="LysR_subst-bd"/>
</dbReference>
<dbReference type="GO" id="GO:0003700">
    <property type="term" value="F:DNA-binding transcription factor activity"/>
    <property type="evidence" value="ECO:0007669"/>
    <property type="project" value="InterPro"/>
</dbReference>
<dbReference type="Pfam" id="PF03466">
    <property type="entry name" value="LysR_substrate"/>
    <property type="match status" value="1"/>
</dbReference>
<gene>
    <name evidence="7" type="ORF">CR159_11180</name>
</gene>
<feature type="domain" description="HTH lysR-type" evidence="6">
    <location>
        <begin position="1"/>
        <end position="58"/>
    </location>
</feature>
<dbReference type="InterPro" id="IPR000847">
    <property type="entry name" value="LysR_HTH_N"/>
</dbReference>
<reference evidence="7 8" key="1">
    <citation type="submission" date="2017-10" db="EMBL/GenBank/DDBJ databases">
        <title>Two draft genome sequences of Pusillimonas sp. strains isolated from a nitrate- and radionuclide-contaminated groundwater in Russia.</title>
        <authorList>
            <person name="Grouzdev D.S."/>
            <person name="Tourova T.P."/>
            <person name="Goeva M.A."/>
            <person name="Babich T.L."/>
            <person name="Sokolova D.S."/>
            <person name="Abdullin R."/>
            <person name="Poltaraus A.B."/>
            <person name="Toshchakov S.V."/>
            <person name="Nazina T.N."/>
        </authorList>
    </citation>
    <scope>NUCLEOTIDE SEQUENCE [LARGE SCALE GENOMIC DNA]</scope>
    <source>
        <strain evidence="7 8">JR1/69-3-13</strain>
    </source>
</reference>
<evidence type="ECO:0000256" key="4">
    <source>
        <dbReference type="ARBA" id="ARBA00023163"/>
    </source>
</evidence>
<evidence type="ECO:0000256" key="2">
    <source>
        <dbReference type="ARBA" id="ARBA00023015"/>
    </source>
</evidence>
<feature type="compositionally biased region" description="Basic residues" evidence="5">
    <location>
        <begin position="303"/>
        <end position="314"/>
    </location>
</feature>
<dbReference type="GO" id="GO:0032993">
    <property type="term" value="C:protein-DNA complex"/>
    <property type="evidence" value="ECO:0007669"/>
    <property type="project" value="TreeGrafter"/>
</dbReference>
<dbReference type="SUPFAM" id="SSF46785">
    <property type="entry name" value="Winged helix' DNA-binding domain"/>
    <property type="match status" value="1"/>
</dbReference>
<protein>
    <submittedName>
        <fullName evidence="7">LysR family transcriptional regulator</fullName>
    </submittedName>
</protein>
<sequence length="314" mass="34973">MKLKAFETLSAVLAEGNFAAAAKVCHLTPSAVSLQMKQIETYLGQQLFDRSRLKVKPLPRAYDVAEAMQVARERLGELRRDIPMTIEGHLRVGIIETMQPLLLPQLIRGMRRSYPKLHLQIQRGKSLELTDAVKAGEIDAAVVGQSETGGSARLHWFPLMVQPLVMIAPPNAREDDPAELFRRHEWIRYDRRTVAGRLAARYVKQHFGAPHAELELDAVRAVMAMVNAGLGVSIVQLSEPGVLRAFPVKVIELDNAPSLRFSLVMRRSEQEERLLGALCEVIRTFLPEPSIPSEPGTAIAVSRQRKRSRAAAKS</sequence>
<dbReference type="SUPFAM" id="SSF53850">
    <property type="entry name" value="Periplasmic binding protein-like II"/>
    <property type="match status" value="1"/>
</dbReference>
<dbReference type="RefSeq" id="WP_102074035.1">
    <property type="nucleotide sequence ID" value="NZ_PDNW01000008.1"/>
</dbReference>
<proteinExistence type="inferred from homology"/>
<dbReference type="EMBL" id="PDNW01000008">
    <property type="protein sequence ID" value="PLC49842.1"/>
    <property type="molecule type" value="Genomic_DNA"/>
</dbReference>
<evidence type="ECO:0000256" key="1">
    <source>
        <dbReference type="ARBA" id="ARBA00009437"/>
    </source>
</evidence>
<dbReference type="PANTHER" id="PTHR30346:SF28">
    <property type="entry name" value="HTH-TYPE TRANSCRIPTIONAL REGULATOR CYNR"/>
    <property type="match status" value="1"/>
</dbReference>
<evidence type="ECO:0000256" key="5">
    <source>
        <dbReference type="SAM" id="MobiDB-lite"/>
    </source>
</evidence>
<comment type="caution">
    <text evidence="7">The sequence shown here is derived from an EMBL/GenBank/DDBJ whole genome shotgun (WGS) entry which is preliminary data.</text>
</comment>
<dbReference type="OrthoDB" id="8707631at2"/>
<dbReference type="InterPro" id="IPR036388">
    <property type="entry name" value="WH-like_DNA-bd_sf"/>
</dbReference>
<dbReference type="AlphaFoldDB" id="A0A2N4U492"/>
<accession>A0A2N4U492</accession>
<dbReference type="PANTHER" id="PTHR30346">
    <property type="entry name" value="TRANSCRIPTIONAL DUAL REGULATOR HCAR-RELATED"/>
    <property type="match status" value="1"/>
</dbReference>
<dbReference type="GO" id="GO:0003677">
    <property type="term" value="F:DNA binding"/>
    <property type="evidence" value="ECO:0007669"/>
    <property type="project" value="UniProtKB-KW"/>
</dbReference>
<organism evidence="7 8">
    <name type="scientific">Pollutimonas subterranea</name>
    <dbReference type="NCBI Taxonomy" id="2045210"/>
    <lineage>
        <taxon>Bacteria</taxon>
        <taxon>Pseudomonadati</taxon>
        <taxon>Pseudomonadota</taxon>
        <taxon>Betaproteobacteria</taxon>
        <taxon>Burkholderiales</taxon>
        <taxon>Alcaligenaceae</taxon>
        <taxon>Pollutimonas</taxon>
    </lineage>
</organism>
<dbReference type="Gene3D" id="3.40.190.10">
    <property type="entry name" value="Periplasmic binding protein-like II"/>
    <property type="match status" value="2"/>
</dbReference>
<comment type="similarity">
    <text evidence="1">Belongs to the LysR transcriptional regulatory family.</text>
</comment>
<keyword evidence="8" id="KW-1185">Reference proteome</keyword>
<evidence type="ECO:0000256" key="3">
    <source>
        <dbReference type="ARBA" id="ARBA00023125"/>
    </source>
</evidence>
<evidence type="ECO:0000313" key="8">
    <source>
        <dbReference type="Proteomes" id="UP000234190"/>
    </source>
</evidence>
<evidence type="ECO:0000313" key="7">
    <source>
        <dbReference type="EMBL" id="PLC49842.1"/>
    </source>
</evidence>
<dbReference type="Pfam" id="PF00126">
    <property type="entry name" value="HTH_1"/>
    <property type="match status" value="1"/>
</dbReference>
<evidence type="ECO:0000259" key="6">
    <source>
        <dbReference type="PROSITE" id="PS50931"/>
    </source>
</evidence>
<keyword evidence="3" id="KW-0238">DNA-binding</keyword>